<protein>
    <submittedName>
        <fullName evidence="1">Uncharacterized protein</fullName>
    </submittedName>
</protein>
<dbReference type="AlphaFoldDB" id="A0A6B0RXT0"/>
<dbReference type="EMBL" id="VBQZ03000123">
    <property type="protein sequence ID" value="MXQ94968.1"/>
    <property type="molecule type" value="Genomic_DNA"/>
</dbReference>
<sequence>MNKNESTAQYGYSESINMANYKDQKFQYAYNLKCTAFALMDRSLQELSRTKKLFLLNQAEIPTIKMDKTKSFGETWLTGMAFSASSSSATQNVLGAVLLYSGNPERGLGPGGLRSRVKVEADLNFTYFLLTSLAEFQWLLSKPGAETPLRRSVNQPICAKEVQALDSILTSGLQFIFQCLNATIYLQPTPAPFLTSLSRGGTFHQKTRLMNEYLLEIEMNLYLFGEFPNEDMETSWQWMDGRGHIQLPTMSIPSFPFRGHLKQAPSCPHLTVLLNYPPDSEWENEMMEIVTPYLLISMISQAAADLSCFPSFNWSTMLTILKMLRKIFYEHFKYYLTLTYCDCGFEPFFHDSKSCHRTEKSSQYTIPYNIGKPQKLLQAMSKHASLMPSNIIKLPNHFLVPDREEGLGSIITPDKPVHIYMGTTAPYHIIISL</sequence>
<keyword evidence="2" id="KW-1185">Reference proteome</keyword>
<organism evidence="1 2">
    <name type="scientific">Bos mutus</name>
    <name type="common">wild yak</name>
    <dbReference type="NCBI Taxonomy" id="72004"/>
    <lineage>
        <taxon>Eukaryota</taxon>
        <taxon>Metazoa</taxon>
        <taxon>Chordata</taxon>
        <taxon>Craniata</taxon>
        <taxon>Vertebrata</taxon>
        <taxon>Euteleostomi</taxon>
        <taxon>Mammalia</taxon>
        <taxon>Eutheria</taxon>
        <taxon>Laurasiatheria</taxon>
        <taxon>Artiodactyla</taxon>
        <taxon>Ruminantia</taxon>
        <taxon>Pecora</taxon>
        <taxon>Bovidae</taxon>
        <taxon>Bovinae</taxon>
        <taxon>Bos</taxon>
    </lineage>
</organism>
<gene>
    <name evidence="1" type="ORF">E5288_WYG014125</name>
</gene>
<reference evidence="1" key="1">
    <citation type="submission" date="2019-10" db="EMBL/GenBank/DDBJ databases">
        <title>The sequence and de novo assembly of the wild yak genome.</title>
        <authorList>
            <person name="Liu Y."/>
        </authorList>
    </citation>
    <scope>NUCLEOTIDE SEQUENCE [LARGE SCALE GENOMIC DNA]</scope>
    <source>
        <strain evidence="1">WY2019</strain>
    </source>
</reference>
<evidence type="ECO:0000313" key="2">
    <source>
        <dbReference type="Proteomes" id="UP000322234"/>
    </source>
</evidence>
<proteinExistence type="predicted"/>
<accession>A0A6B0RXT0</accession>
<comment type="caution">
    <text evidence="1">The sequence shown here is derived from an EMBL/GenBank/DDBJ whole genome shotgun (WGS) entry which is preliminary data.</text>
</comment>
<evidence type="ECO:0000313" key="1">
    <source>
        <dbReference type="EMBL" id="MXQ94968.1"/>
    </source>
</evidence>
<name>A0A6B0RXT0_9CETA</name>
<dbReference type="Proteomes" id="UP000322234">
    <property type="component" value="Unassembled WGS sequence"/>
</dbReference>